<sequence>MGLLAAGQVVVLPFPFSDLSRNKYRPVLVLADACRGDWIACQITSNPYSDPRALALTDLDFANGRLAHTSYVRPGKLFTAHADLMEQVVGTVKPDFLGRAREAVIQMIRGMP</sequence>
<evidence type="ECO:0000313" key="1">
    <source>
        <dbReference type="EMBL" id="OCX77210.1"/>
    </source>
</evidence>
<reference evidence="1 2" key="1">
    <citation type="journal article" date="2016" name="Int. J. Mol. Sci.">
        <title>Comparative genomics of the extreme acidophile Acidithiobacillus thiooxidans reveals intraspecific divergence and niche adaptation.</title>
        <authorList>
            <person name="Zhang X."/>
            <person name="Feng X."/>
            <person name="Tao J."/>
            <person name="Ma L."/>
            <person name="Xiao Y."/>
            <person name="Liang Y."/>
            <person name="Liu X."/>
            <person name="Yin H."/>
        </authorList>
    </citation>
    <scope>NUCLEOTIDE SEQUENCE [LARGE SCALE GENOMIC DNA]</scope>
    <source>
        <strain evidence="1 2">A02</strain>
    </source>
</reference>
<dbReference type="EMBL" id="LWSA01000008">
    <property type="protein sequence ID" value="OCX77210.1"/>
    <property type="molecule type" value="Genomic_DNA"/>
</dbReference>
<dbReference type="InterPro" id="IPR011067">
    <property type="entry name" value="Plasmid_toxin/cell-grow_inhib"/>
</dbReference>
<protein>
    <submittedName>
        <fullName evidence="1">MazF family transcriptional regulator</fullName>
    </submittedName>
</protein>
<gene>
    <name evidence="1" type="ORF">A6P07_00530</name>
</gene>
<organism evidence="1 2">
    <name type="scientific">Acidithiobacillus thiooxidans</name>
    <name type="common">Thiobacillus thiooxidans</name>
    <dbReference type="NCBI Taxonomy" id="930"/>
    <lineage>
        <taxon>Bacteria</taxon>
        <taxon>Pseudomonadati</taxon>
        <taxon>Pseudomonadota</taxon>
        <taxon>Acidithiobacillia</taxon>
        <taxon>Acidithiobacillales</taxon>
        <taxon>Acidithiobacillaceae</taxon>
        <taxon>Acidithiobacillus</taxon>
    </lineage>
</organism>
<proteinExistence type="predicted"/>
<dbReference type="InterPro" id="IPR003477">
    <property type="entry name" value="PemK-like"/>
</dbReference>
<dbReference type="Proteomes" id="UP000094893">
    <property type="component" value="Unassembled WGS sequence"/>
</dbReference>
<accession>A0A1C2IML3</accession>
<dbReference type="GO" id="GO:0003677">
    <property type="term" value="F:DNA binding"/>
    <property type="evidence" value="ECO:0007669"/>
    <property type="project" value="InterPro"/>
</dbReference>
<dbReference type="RefSeq" id="WP_024894202.1">
    <property type="nucleotide sequence ID" value="NZ_LWRZ01000008.1"/>
</dbReference>
<dbReference type="Gene3D" id="2.30.30.110">
    <property type="match status" value="1"/>
</dbReference>
<evidence type="ECO:0000313" key="2">
    <source>
        <dbReference type="Proteomes" id="UP000094893"/>
    </source>
</evidence>
<dbReference type="SUPFAM" id="SSF50118">
    <property type="entry name" value="Cell growth inhibitor/plasmid maintenance toxic component"/>
    <property type="match status" value="1"/>
</dbReference>
<dbReference type="AlphaFoldDB" id="A0A1C2IML3"/>
<dbReference type="Pfam" id="PF02452">
    <property type="entry name" value="PemK_toxin"/>
    <property type="match status" value="1"/>
</dbReference>
<comment type="caution">
    <text evidence="1">The sequence shown here is derived from an EMBL/GenBank/DDBJ whole genome shotgun (WGS) entry which is preliminary data.</text>
</comment>
<name>A0A1C2IML3_ACITH</name>